<protein>
    <submittedName>
        <fullName evidence="1">Uncharacterized protein</fullName>
    </submittedName>
</protein>
<dbReference type="EMBL" id="MN738933">
    <property type="protein sequence ID" value="QHT32250.1"/>
    <property type="molecule type" value="Genomic_DNA"/>
</dbReference>
<proteinExistence type="predicted"/>
<sequence length="56" mass="6530">MTFIIYKENIYIVFTIGYKGLIKDVKGLTRTSKGLHTITYERILILLLVMLIKIIN</sequence>
<organism evidence="1">
    <name type="scientific">viral metagenome</name>
    <dbReference type="NCBI Taxonomy" id="1070528"/>
    <lineage>
        <taxon>unclassified sequences</taxon>
        <taxon>metagenomes</taxon>
        <taxon>organismal metagenomes</taxon>
    </lineage>
</organism>
<reference evidence="1" key="1">
    <citation type="journal article" date="2020" name="Nature">
        <title>Giant virus diversity and host interactions through global metagenomics.</title>
        <authorList>
            <person name="Schulz F."/>
            <person name="Roux S."/>
            <person name="Paez-Espino D."/>
            <person name="Jungbluth S."/>
            <person name="Walsh D.A."/>
            <person name="Denef V.J."/>
            <person name="McMahon K.D."/>
            <person name="Konstantinidis K.T."/>
            <person name="Eloe-Fadrosh E.A."/>
            <person name="Kyrpides N.C."/>
            <person name="Woyke T."/>
        </authorList>
    </citation>
    <scope>NUCLEOTIDE SEQUENCE</scope>
    <source>
        <strain evidence="1">GVMAG-M-3300009159-65</strain>
    </source>
</reference>
<accession>A0A6C0EVI9</accession>
<evidence type="ECO:0000313" key="1">
    <source>
        <dbReference type="EMBL" id="QHT32250.1"/>
    </source>
</evidence>
<name>A0A6C0EVI9_9ZZZZ</name>
<dbReference type="AlphaFoldDB" id="A0A6C0EVI9"/>